<feature type="domain" description="PAS" evidence="3">
    <location>
        <begin position="190"/>
        <end position="236"/>
    </location>
</feature>
<dbReference type="PROSITE" id="PS50887">
    <property type="entry name" value="GGDEF"/>
    <property type="match status" value="1"/>
</dbReference>
<reference evidence="7 8" key="1">
    <citation type="submission" date="2020-08" db="EMBL/GenBank/DDBJ databases">
        <title>Genomic Encyclopedia of Type Strains, Phase IV (KMG-IV): sequencing the most valuable type-strain genomes for metagenomic binning, comparative biology and taxonomic classification.</title>
        <authorList>
            <person name="Goeker M."/>
        </authorList>
    </citation>
    <scope>NUCLEOTIDE SEQUENCE [LARGE SCALE GENOMIC DNA]</scope>
    <source>
        <strain evidence="7 8">DSM 23240</strain>
    </source>
</reference>
<dbReference type="InterPro" id="IPR029787">
    <property type="entry name" value="Nucleotide_cyclase"/>
</dbReference>
<dbReference type="InterPro" id="IPR043128">
    <property type="entry name" value="Rev_trsase/Diguanyl_cyclase"/>
</dbReference>
<dbReference type="InterPro" id="IPR001610">
    <property type="entry name" value="PAC"/>
</dbReference>
<evidence type="ECO:0000259" key="3">
    <source>
        <dbReference type="PROSITE" id="PS50112"/>
    </source>
</evidence>
<protein>
    <submittedName>
        <fullName evidence="7">Diguanylate cyclase (GGDEF)-like protein/PAS domain S-box-containing protein</fullName>
    </submittedName>
</protein>
<keyword evidence="8" id="KW-1185">Reference proteome</keyword>
<feature type="coiled-coil region" evidence="2">
    <location>
        <begin position="39"/>
        <end position="69"/>
    </location>
</feature>
<dbReference type="InterPro" id="IPR000160">
    <property type="entry name" value="GGDEF_dom"/>
</dbReference>
<dbReference type="NCBIfam" id="TIGR00229">
    <property type="entry name" value="sensory_box"/>
    <property type="match status" value="2"/>
</dbReference>
<organism evidence="7 8">
    <name type="scientific">Glaciimonas immobilis</name>
    <dbReference type="NCBI Taxonomy" id="728004"/>
    <lineage>
        <taxon>Bacteria</taxon>
        <taxon>Pseudomonadati</taxon>
        <taxon>Pseudomonadota</taxon>
        <taxon>Betaproteobacteria</taxon>
        <taxon>Burkholderiales</taxon>
        <taxon>Oxalobacteraceae</taxon>
        <taxon>Glaciimonas</taxon>
    </lineage>
</organism>
<dbReference type="Pfam" id="PF13426">
    <property type="entry name" value="PAS_9"/>
    <property type="match status" value="2"/>
</dbReference>
<feature type="domain" description="GGDEF" evidence="6">
    <location>
        <begin position="347"/>
        <end position="479"/>
    </location>
</feature>
<gene>
    <name evidence="7" type="ORF">HNR39_002696</name>
</gene>
<dbReference type="SUPFAM" id="SSF55785">
    <property type="entry name" value="PYP-like sensor domain (PAS domain)"/>
    <property type="match status" value="2"/>
</dbReference>
<dbReference type="Gene3D" id="3.30.450.20">
    <property type="entry name" value="PAS domain"/>
    <property type="match status" value="2"/>
</dbReference>
<feature type="domain" description="PAS" evidence="3">
    <location>
        <begin position="66"/>
        <end position="136"/>
    </location>
</feature>
<dbReference type="NCBIfam" id="TIGR00254">
    <property type="entry name" value="GGDEF"/>
    <property type="match status" value="1"/>
</dbReference>
<feature type="domain" description="PAC" evidence="4">
    <location>
        <begin position="263"/>
        <end position="315"/>
    </location>
</feature>
<dbReference type="CDD" id="cd00130">
    <property type="entry name" value="PAS"/>
    <property type="match status" value="2"/>
</dbReference>
<dbReference type="PROSITE" id="PS50883">
    <property type="entry name" value="EAL"/>
    <property type="match status" value="1"/>
</dbReference>
<dbReference type="InterPro" id="IPR035965">
    <property type="entry name" value="PAS-like_dom_sf"/>
</dbReference>
<dbReference type="CDD" id="cd01948">
    <property type="entry name" value="EAL"/>
    <property type="match status" value="1"/>
</dbReference>
<comment type="caution">
    <text evidence="7">The sequence shown here is derived from an EMBL/GenBank/DDBJ whole genome shotgun (WGS) entry which is preliminary data.</text>
</comment>
<accession>A0A840RW05</accession>
<evidence type="ECO:0000313" key="7">
    <source>
        <dbReference type="EMBL" id="MBB5200854.1"/>
    </source>
</evidence>
<dbReference type="Gene3D" id="3.30.70.270">
    <property type="match status" value="1"/>
</dbReference>
<dbReference type="PANTHER" id="PTHR44757:SF2">
    <property type="entry name" value="BIOFILM ARCHITECTURE MAINTENANCE PROTEIN MBAA"/>
    <property type="match status" value="1"/>
</dbReference>
<feature type="domain" description="EAL" evidence="5">
    <location>
        <begin position="488"/>
        <end position="742"/>
    </location>
</feature>
<sequence>MKDKSGMAEVQRLEAESELARTPLTSLPEFSHSSPDEMLHELRVHQIELEMQNEELRRAQISLEESRDRYLDLYDFAPVGYFTLTSEGQITEVNLTGASLFGIERSKLLQRRFARFVTIEDKDRWHRYFIGVLRNKEQRQCELTVQRPDGSAIEVQLDSLRIDIAGGDERTRVVRVTVTDIHIRKQAEVKLHLIAKVFEQSGEAIMVTDADRTTIMVNQAFTTISGYSEAETIGQNQTMLQTDHHGADFYQKVWATVDLEGHWQGEMSCRRRDGHEYMGWFLISRVLNADSNPSNYIMIFSDITEHKEAQAHIQRLAHFDPLTGLPNRSLLKNRILHDLAIAQRNQSALTLMFLDLDHFKNVNDSLGHQVGDQLLIAWAKRLINAVRGQDTISRLGGDEFILVFPETDAIGAAHLVEKLLELSQQPYQIEQYELVVTPSIGIAVFPGDGTDFETLCRCADVAMYRAKQAGRNGFRFFTSEMQASSARVMIVENALRHALERDQFQLYFQPQVRLSDSQLVGAEVLLRWEHPELGHVDPADFIPIAEDSGQILQIGEWVLRQAVRQCKAWIDKGLAPILIAVNLSAVQFRDPRFPELVMQVLREEQLPPQYLELELTEGVAMDNPLEAIIIINRLLAHGISMSIDDFGTGYSSLSYLRRFDINKLKIDQSFVCEIGASSENRAIINAILGVAKSLGLKTIAEGVESEEQMTFLREKGCDEVQGFFIGKPLPAEQFEENFERQVLSLNTRLK</sequence>
<evidence type="ECO:0000259" key="6">
    <source>
        <dbReference type="PROSITE" id="PS50887"/>
    </source>
</evidence>
<dbReference type="GO" id="GO:0071732">
    <property type="term" value="P:cellular response to nitric oxide"/>
    <property type="evidence" value="ECO:0007669"/>
    <property type="project" value="UniProtKB-ARBA"/>
</dbReference>
<dbReference type="InterPro" id="IPR052155">
    <property type="entry name" value="Biofilm_reg_signaling"/>
</dbReference>
<dbReference type="SMART" id="SM00091">
    <property type="entry name" value="PAS"/>
    <property type="match status" value="2"/>
</dbReference>
<dbReference type="GO" id="GO:0071111">
    <property type="term" value="F:cyclic-guanylate-specific phosphodiesterase activity"/>
    <property type="evidence" value="ECO:0007669"/>
    <property type="project" value="UniProtKB-EC"/>
</dbReference>
<dbReference type="InterPro" id="IPR000014">
    <property type="entry name" value="PAS"/>
</dbReference>
<dbReference type="EMBL" id="JACHHQ010000005">
    <property type="protein sequence ID" value="MBB5200854.1"/>
    <property type="molecule type" value="Genomic_DNA"/>
</dbReference>
<dbReference type="Gene3D" id="3.20.20.450">
    <property type="entry name" value="EAL domain"/>
    <property type="match status" value="1"/>
</dbReference>
<dbReference type="InterPro" id="IPR035919">
    <property type="entry name" value="EAL_sf"/>
</dbReference>
<dbReference type="SUPFAM" id="SSF141868">
    <property type="entry name" value="EAL domain-like"/>
    <property type="match status" value="1"/>
</dbReference>
<evidence type="ECO:0000256" key="1">
    <source>
        <dbReference type="ARBA" id="ARBA00051114"/>
    </source>
</evidence>
<dbReference type="Proteomes" id="UP000571084">
    <property type="component" value="Unassembled WGS sequence"/>
</dbReference>
<evidence type="ECO:0000259" key="5">
    <source>
        <dbReference type="PROSITE" id="PS50883"/>
    </source>
</evidence>
<dbReference type="SMART" id="SM00267">
    <property type="entry name" value="GGDEF"/>
    <property type="match status" value="1"/>
</dbReference>
<dbReference type="SMART" id="SM00086">
    <property type="entry name" value="PAC"/>
    <property type="match status" value="2"/>
</dbReference>
<dbReference type="InterPro" id="IPR012226">
    <property type="entry name" value="Diguanyl_cyclase/Pdiesterase"/>
</dbReference>
<proteinExistence type="predicted"/>
<dbReference type="FunFam" id="3.30.70.270:FF:000001">
    <property type="entry name" value="Diguanylate cyclase domain protein"/>
    <property type="match status" value="1"/>
</dbReference>
<dbReference type="PROSITE" id="PS50112">
    <property type="entry name" value="PAS"/>
    <property type="match status" value="2"/>
</dbReference>
<comment type="catalytic activity">
    <reaction evidence="1">
        <text>3',3'-c-di-GMP + H2O = 5'-phosphoguanylyl(3'-&gt;5')guanosine + H(+)</text>
        <dbReference type="Rhea" id="RHEA:24902"/>
        <dbReference type="ChEBI" id="CHEBI:15377"/>
        <dbReference type="ChEBI" id="CHEBI:15378"/>
        <dbReference type="ChEBI" id="CHEBI:58754"/>
        <dbReference type="ChEBI" id="CHEBI:58805"/>
        <dbReference type="EC" id="3.1.4.52"/>
    </reaction>
    <physiologicalReaction direction="left-to-right" evidence="1">
        <dbReference type="Rhea" id="RHEA:24903"/>
    </physiologicalReaction>
</comment>
<dbReference type="AlphaFoldDB" id="A0A840RW05"/>
<dbReference type="SUPFAM" id="SSF55073">
    <property type="entry name" value="Nucleotide cyclase"/>
    <property type="match status" value="1"/>
</dbReference>
<dbReference type="Pfam" id="PF00990">
    <property type="entry name" value="GGDEF"/>
    <property type="match status" value="1"/>
</dbReference>
<dbReference type="RefSeq" id="WP_168055701.1">
    <property type="nucleotide sequence ID" value="NZ_JAAOZT010000007.1"/>
</dbReference>
<dbReference type="FunFam" id="3.20.20.450:FF:000001">
    <property type="entry name" value="Cyclic di-GMP phosphodiesterase yahA"/>
    <property type="match status" value="1"/>
</dbReference>
<dbReference type="InterPro" id="IPR001633">
    <property type="entry name" value="EAL_dom"/>
</dbReference>
<dbReference type="PROSITE" id="PS50113">
    <property type="entry name" value="PAC"/>
    <property type="match status" value="1"/>
</dbReference>
<evidence type="ECO:0000256" key="2">
    <source>
        <dbReference type="SAM" id="Coils"/>
    </source>
</evidence>
<dbReference type="PIRSF" id="PIRSF005925">
    <property type="entry name" value="Dos"/>
    <property type="match status" value="1"/>
</dbReference>
<dbReference type="SMART" id="SM00052">
    <property type="entry name" value="EAL"/>
    <property type="match status" value="1"/>
</dbReference>
<dbReference type="PANTHER" id="PTHR44757">
    <property type="entry name" value="DIGUANYLATE CYCLASE DGCP"/>
    <property type="match status" value="1"/>
</dbReference>
<dbReference type="CDD" id="cd01949">
    <property type="entry name" value="GGDEF"/>
    <property type="match status" value="1"/>
</dbReference>
<dbReference type="Pfam" id="PF00563">
    <property type="entry name" value="EAL"/>
    <property type="match status" value="1"/>
</dbReference>
<evidence type="ECO:0000259" key="4">
    <source>
        <dbReference type="PROSITE" id="PS50113"/>
    </source>
</evidence>
<dbReference type="InterPro" id="IPR000700">
    <property type="entry name" value="PAS-assoc_C"/>
</dbReference>
<name>A0A840RW05_9BURK</name>
<evidence type="ECO:0000313" key="8">
    <source>
        <dbReference type="Proteomes" id="UP000571084"/>
    </source>
</evidence>
<keyword evidence="2" id="KW-0175">Coiled coil</keyword>